<reference evidence="7" key="1">
    <citation type="submission" date="2020-10" db="EMBL/GenBank/DDBJ databases">
        <title>Feather gene expression reveals the developmental basis of iridescence in African starlings.</title>
        <authorList>
            <person name="Rubenstein D.R."/>
        </authorList>
    </citation>
    <scope>NUCLEOTIDE SEQUENCE</scope>
    <source>
        <strain evidence="7">SS15</strain>
        <tissue evidence="7">Liver</tissue>
    </source>
</reference>
<dbReference type="EMBL" id="JADDUC020000002">
    <property type="protein sequence ID" value="KAI1241994.1"/>
    <property type="molecule type" value="Genomic_DNA"/>
</dbReference>
<feature type="domain" description="TRASH" evidence="6">
    <location>
        <begin position="502"/>
        <end position="538"/>
    </location>
</feature>
<keyword evidence="9" id="KW-1185">Reference proteome</keyword>
<name>A0A835NMS6_9PASS</name>
<dbReference type="AlphaFoldDB" id="A0A835NMS6"/>
<evidence type="ECO:0000256" key="4">
    <source>
        <dbReference type="ARBA" id="ARBA00022833"/>
    </source>
</evidence>
<feature type="compositionally biased region" description="Polar residues" evidence="5">
    <location>
        <begin position="221"/>
        <end position="235"/>
    </location>
</feature>
<keyword evidence="1" id="KW-0479">Metal-binding</keyword>
<dbReference type="InterPro" id="IPR051284">
    <property type="entry name" value="ZnF_MYMT-QRICH1"/>
</dbReference>
<dbReference type="InterPro" id="IPR011017">
    <property type="entry name" value="TRASH_dom"/>
</dbReference>
<evidence type="ECO:0000256" key="3">
    <source>
        <dbReference type="ARBA" id="ARBA00022771"/>
    </source>
</evidence>
<dbReference type="PANTHER" id="PTHR45736:SF6">
    <property type="entry name" value="ZINC FINGER MYM-TYPE PROTEIN 2"/>
    <property type="match status" value="1"/>
</dbReference>
<dbReference type="OrthoDB" id="10025028at2759"/>
<evidence type="ECO:0000313" key="8">
    <source>
        <dbReference type="EMBL" id="KAI1241994.1"/>
    </source>
</evidence>
<reference evidence="8" key="3">
    <citation type="submission" date="2022-01" db="EMBL/GenBank/DDBJ databases">
        <authorList>
            <person name="Rubenstein D.R."/>
        </authorList>
    </citation>
    <scope>NUCLEOTIDE SEQUENCE</scope>
    <source>
        <strain evidence="8">SS15</strain>
        <tissue evidence="8">Liver</tissue>
    </source>
</reference>
<dbReference type="Pfam" id="PF06467">
    <property type="entry name" value="zf-FCS"/>
    <property type="match status" value="9"/>
</dbReference>
<keyword evidence="4" id="KW-0862">Zinc</keyword>
<proteinExistence type="predicted"/>
<evidence type="ECO:0000256" key="2">
    <source>
        <dbReference type="ARBA" id="ARBA00022737"/>
    </source>
</evidence>
<evidence type="ECO:0000313" key="7">
    <source>
        <dbReference type="EMBL" id="KAG0117776.1"/>
    </source>
</evidence>
<feature type="domain" description="TRASH" evidence="6">
    <location>
        <begin position="404"/>
        <end position="443"/>
    </location>
</feature>
<dbReference type="Proteomes" id="UP000618051">
    <property type="component" value="Unassembled WGS sequence"/>
</dbReference>
<feature type="non-terminal residue" evidence="7">
    <location>
        <position position="1"/>
    </location>
</feature>
<dbReference type="InterPro" id="IPR010507">
    <property type="entry name" value="Znf_MYM"/>
</dbReference>
<protein>
    <submittedName>
        <fullName evidence="7">Zinc finger MYM-type protein 2</fullName>
    </submittedName>
</protein>
<feature type="region of interest" description="Disordered" evidence="5">
    <location>
        <begin position="210"/>
        <end position="242"/>
    </location>
</feature>
<dbReference type="PANTHER" id="PTHR45736">
    <property type="entry name" value="ZINC FINGER MYM-TYPE PROTEIN"/>
    <property type="match status" value="1"/>
</dbReference>
<gene>
    <name evidence="8" type="ORF">IHE44_0005506</name>
    <name evidence="7" type="ORF">IHE44_002183</name>
</gene>
<keyword evidence="2" id="KW-0677">Repeat</keyword>
<organism evidence="7">
    <name type="scientific">Lamprotornis superbus</name>
    <dbReference type="NCBI Taxonomy" id="245042"/>
    <lineage>
        <taxon>Eukaryota</taxon>
        <taxon>Metazoa</taxon>
        <taxon>Chordata</taxon>
        <taxon>Craniata</taxon>
        <taxon>Vertebrata</taxon>
        <taxon>Euteleostomi</taxon>
        <taxon>Archelosauria</taxon>
        <taxon>Archosauria</taxon>
        <taxon>Dinosauria</taxon>
        <taxon>Saurischia</taxon>
        <taxon>Theropoda</taxon>
        <taxon>Coelurosauria</taxon>
        <taxon>Aves</taxon>
        <taxon>Neognathae</taxon>
        <taxon>Neoaves</taxon>
        <taxon>Telluraves</taxon>
        <taxon>Australaves</taxon>
        <taxon>Passeriformes</taxon>
        <taxon>Sturnidae</taxon>
        <taxon>Lamprotornis</taxon>
    </lineage>
</organism>
<feature type="domain" description="TRASH" evidence="6">
    <location>
        <begin position="310"/>
        <end position="350"/>
    </location>
</feature>
<dbReference type="EMBL" id="JADDUC010000128">
    <property type="protein sequence ID" value="KAG0117776.1"/>
    <property type="molecule type" value="Genomic_DNA"/>
</dbReference>
<sequence length="741" mass="82886">QLSLEQNNGTVIYFSVKTFNSRSGMDRSPLGGLDLSEHIPSLLGNTTMAAGLANVGNTFGGPPSSLVSRPNKFQNSPIEEDDDVVFIEPIQPPQNSTSLVADQRNTAFTSSKNEELKGNDCKMLPSPKDLNSRKGSISETIIIDDEEDIEPNQGQEKNASSFNERRLPECKNRTNEMEFSPSSFSRSKTKTGVGPFNPGRMNVAGDVFQNGESVTHHNPDSWISQSASFPRNQKQPGVDSLSPVASLPKQIFQPSAQQQPSKQVKVTCANCKKPLQKGQTAYQRKGSAHLFCSTTCLSSFSHKPAPKKLCVMCRKDITTMKGTIVAQVDSSESFQEFCSTSCLSFYEDKQNPSKGALNKSRCTICGKLTEIRHEVSFKNMTHKLCSDHCFNRYRMANGLVMNCCEHCGEYLPSKGAGNNVLTIDGQQKRFCCQNCVGEYKQKCGQLTSCTGCRAQCRFFDMTQCIGPNGYMEPYCSTVCMNTHKSKYAKSQIKQEMGVEIICHFCKRNSLPQYQATMPDGKLYNFCSSSCVAKFQTLSVQSSTNGQFVSPSDIQLKCNYCKSSFCSKPEVLEWENKVYQFCSRACSDDYKKLHCIVTYCEYCQEEKTLHETVNFSGIKRPFCSEGCKLLYKQDFARRLGLRCVTCNYCSQLCKKGATKELDGVVRDFCSEECCKKFQDWYYKASNSEFLTRAPQLKKPKMHILNCRGFDCSVFPSGKDAKGKSKTKWISNKSLNQTDGIYF</sequence>
<dbReference type="SUPFAM" id="SSF57716">
    <property type="entry name" value="Glucocorticoid receptor-like (DNA-binding domain)"/>
    <property type="match status" value="1"/>
</dbReference>
<keyword evidence="3" id="KW-0863">Zinc-finger</keyword>
<feature type="domain" description="TRASH" evidence="6">
    <location>
        <begin position="599"/>
        <end position="634"/>
    </location>
</feature>
<evidence type="ECO:0000256" key="5">
    <source>
        <dbReference type="SAM" id="MobiDB-lite"/>
    </source>
</evidence>
<feature type="region of interest" description="Disordered" evidence="5">
    <location>
        <begin position="175"/>
        <end position="197"/>
    </location>
</feature>
<evidence type="ECO:0000256" key="1">
    <source>
        <dbReference type="ARBA" id="ARBA00022723"/>
    </source>
</evidence>
<evidence type="ECO:0000313" key="9">
    <source>
        <dbReference type="Proteomes" id="UP000618051"/>
    </source>
</evidence>
<evidence type="ECO:0000259" key="6">
    <source>
        <dbReference type="SMART" id="SM00746"/>
    </source>
</evidence>
<feature type="domain" description="TRASH" evidence="6">
    <location>
        <begin position="362"/>
        <end position="397"/>
    </location>
</feature>
<dbReference type="SMART" id="SM00746">
    <property type="entry name" value="TRASH"/>
    <property type="match status" value="8"/>
</dbReference>
<dbReference type="GO" id="GO:0008270">
    <property type="term" value="F:zinc ion binding"/>
    <property type="evidence" value="ECO:0007669"/>
    <property type="project" value="UniProtKB-KW"/>
</dbReference>
<feature type="domain" description="TRASH" evidence="6">
    <location>
        <begin position="268"/>
        <end position="304"/>
    </location>
</feature>
<accession>A0A835NMS6</accession>
<feature type="domain" description="TRASH" evidence="6">
    <location>
        <begin position="557"/>
        <end position="593"/>
    </location>
</feature>
<reference evidence="8 9" key="2">
    <citation type="journal article" date="2021" name="J. Hered.">
        <title>Feather Gene Expression Elucidates the Developmental Basis of Plumage Iridescence in African Starlings.</title>
        <authorList>
            <person name="Rubenstein D.R."/>
            <person name="Corvelo A."/>
            <person name="MacManes M.D."/>
            <person name="Maia R."/>
            <person name="Narzisi G."/>
            <person name="Rousaki A."/>
            <person name="Vandenabeele P."/>
            <person name="Shawkey M.D."/>
            <person name="Solomon J."/>
        </authorList>
    </citation>
    <scope>NUCLEOTIDE SEQUENCE [LARGE SCALE GENOMIC DNA]</scope>
    <source>
        <strain evidence="8">SS15</strain>
    </source>
</reference>
<feature type="domain" description="TRASH" evidence="6">
    <location>
        <begin position="645"/>
        <end position="680"/>
    </location>
</feature>
<feature type="region of interest" description="Disordered" evidence="5">
    <location>
        <begin position="111"/>
        <end position="134"/>
    </location>
</feature>
<comment type="caution">
    <text evidence="7">The sequence shown here is derived from an EMBL/GenBank/DDBJ whole genome shotgun (WGS) entry which is preliminary data.</text>
</comment>